<name>A0A0C2UFD8_PARME</name>
<accession>A0A0C2UFD8</accession>
<dbReference type="AlphaFoldDB" id="A0A0C2UFD8"/>
<feature type="region of interest" description="Disordered" evidence="1">
    <location>
        <begin position="24"/>
        <end position="43"/>
    </location>
</feature>
<keyword evidence="3" id="KW-1185">Reference proteome</keyword>
<dbReference type="EMBL" id="JXSL01000020">
    <property type="protein sequence ID" value="KIM00228.1"/>
    <property type="molecule type" value="Genomic_DNA"/>
</dbReference>
<evidence type="ECO:0000313" key="2">
    <source>
        <dbReference type="EMBL" id="KIM00228.1"/>
    </source>
</evidence>
<reference evidence="2 3" key="1">
    <citation type="submission" date="2015-01" db="EMBL/GenBank/DDBJ databases">
        <title>Genome Sequence of Magnetospirillum magnetotacticum Strain MS-1.</title>
        <authorList>
            <person name="Marinov G.K."/>
            <person name="Smalley M.D."/>
            <person name="DeSalvo G."/>
        </authorList>
    </citation>
    <scope>NUCLEOTIDE SEQUENCE [LARGE SCALE GENOMIC DNA]</scope>
    <source>
        <strain evidence="2 3">MS-1</strain>
    </source>
</reference>
<evidence type="ECO:0000256" key="1">
    <source>
        <dbReference type="SAM" id="MobiDB-lite"/>
    </source>
</evidence>
<organism evidence="2 3">
    <name type="scientific">Paramagnetospirillum magnetotacticum MS-1</name>
    <dbReference type="NCBI Taxonomy" id="272627"/>
    <lineage>
        <taxon>Bacteria</taxon>
        <taxon>Pseudomonadati</taxon>
        <taxon>Pseudomonadota</taxon>
        <taxon>Alphaproteobacteria</taxon>
        <taxon>Rhodospirillales</taxon>
        <taxon>Magnetospirillaceae</taxon>
        <taxon>Paramagnetospirillum</taxon>
    </lineage>
</organism>
<gene>
    <name evidence="2" type="ORF">CCC_03016</name>
</gene>
<comment type="caution">
    <text evidence="2">The sequence shown here is derived from an EMBL/GenBank/DDBJ whole genome shotgun (WGS) entry which is preliminary data.</text>
</comment>
<sequence length="43" mass="4574">MVLDVFSALRHGSISLFLPAPPDIGRHAGRGFPKTRSGSVGRL</sequence>
<dbReference type="Proteomes" id="UP000031971">
    <property type="component" value="Unassembled WGS sequence"/>
</dbReference>
<evidence type="ECO:0000313" key="3">
    <source>
        <dbReference type="Proteomes" id="UP000031971"/>
    </source>
</evidence>
<protein>
    <submittedName>
        <fullName evidence="2">Uncharacterized protein</fullName>
    </submittedName>
</protein>
<proteinExistence type="predicted"/>